<comment type="caution">
    <text evidence="2">The sequence shown here is derived from an EMBL/GenBank/DDBJ whole genome shotgun (WGS) entry which is preliminary data.</text>
</comment>
<dbReference type="Proteomes" id="UP001153269">
    <property type="component" value="Unassembled WGS sequence"/>
</dbReference>
<gene>
    <name evidence="2" type="ORF">PLEPLA_LOCUS32686</name>
</gene>
<name>A0A9N7YUI7_PLEPL</name>
<keyword evidence="3" id="KW-1185">Reference proteome</keyword>
<dbReference type="EMBL" id="CADEAL010003502">
    <property type="protein sequence ID" value="CAB1444956.1"/>
    <property type="molecule type" value="Genomic_DNA"/>
</dbReference>
<feature type="region of interest" description="Disordered" evidence="1">
    <location>
        <begin position="89"/>
        <end position="110"/>
    </location>
</feature>
<feature type="region of interest" description="Disordered" evidence="1">
    <location>
        <begin position="1"/>
        <end position="31"/>
    </location>
</feature>
<reference evidence="2" key="1">
    <citation type="submission" date="2020-03" db="EMBL/GenBank/DDBJ databases">
        <authorList>
            <person name="Weist P."/>
        </authorList>
    </citation>
    <scope>NUCLEOTIDE SEQUENCE</scope>
</reference>
<sequence>MWCGVTRSWGRGAGRRSPRTRPHPEDTHKAEARVDFYTESSDRKGRRLLACAREEEEEEEEEERVCVEGEYNKTLRYICFAICNPSLPPSPPLSILPHPLSKSTGDRGSS</sequence>
<dbReference type="AlphaFoldDB" id="A0A9N7YUI7"/>
<protein>
    <submittedName>
        <fullName evidence="2">Uncharacterized protein</fullName>
    </submittedName>
</protein>
<accession>A0A9N7YUI7</accession>
<evidence type="ECO:0000313" key="2">
    <source>
        <dbReference type="EMBL" id="CAB1444956.1"/>
    </source>
</evidence>
<feature type="compositionally biased region" description="Basic and acidic residues" evidence="1">
    <location>
        <begin position="22"/>
        <end position="31"/>
    </location>
</feature>
<evidence type="ECO:0000313" key="3">
    <source>
        <dbReference type="Proteomes" id="UP001153269"/>
    </source>
</evidence>
<proteinExistence type="predicted"/>
<organism evidence="2 3">
    <name type="scientific">Pleuronectes platessa</name>
    <name type="common">European plaice</name>
    <dbReference type="NCBI Taxonomy" id="8262"/>
    <lineage>
        <taxon>Eukaryota</taxon>
        <taxon>Metazoa</taxon>
        <taxon>Chordata</taxon>
        <taxon>Craniata</taxon>
        <taxon>Vertebrata</taxon>
        <taxon>Euteleostomi</taxon>
        <taxon>Actinopterygii</taxon>
        <taxon>Neopterygii</taxon>
        <taxon>Teleostei</taxon>
        <taxon>Neoteleostei</taxon>
        <taxon>Acanthomorphata</taxon>
        <taxon>Carangaria</taxon>
        <taxon>Pleuronectiformes</taxon>
        <taxon>Pleuronectoidei</taxon>
        <taxon>Pleuronectidae</taxon>
        <taxon>Pleuronectes</taxon>
    </lineage>
</organism>
<evidence type="ECO:0000256" key="1">
    <source>
        <dbReference type="SAM" id="MobiDB-lite"/>
    </source>
</evidence>